<organism evidence="3 4">
    <name type="scientific">Plectus sambesii</name>
    <dbReference type="NCBI Taxonomy" id="2011161"/>
    <lineage>
        <taxon>Eukaryota</taxon>
        <taxon>Metazoa</taxon>
        <taxon>Ecdysozoa</taxon>
        <taxon>Nematoda</taxon>
        <taxon>Chromadorea</taxon>
        <taxon>Plectida</taxon>
        <taxon>Plectina</taxon>
        <taxon>Plectoidea</taxon>
        <taxon>Plectidae</taxon>
        <taxon>Plectus</taxon>
    </lineage>
</organism>
<protein>
    <submittedName>
        <fullName evidence="4">WH1 domain-containing protein</fullName>
    </submittedName>
</protein>
<proteinExistence type="predicted"/>
<evidence type="ECO:0000256" key="1">
    <source>
        <dbReference type="SAM" id="MobiDB-lite"/>
    </source>
</evidence>
<dbReference type="Gene3D" id="2.30.29.30">
    <property type="entry name" value="Pleckstrin-homology domain (PH domain)/Phosphotyrosine-binding domain (PTB)"/>
    <property type="match status" value="1"/>
</dbReference>
<feature type="compositionally biased region" description="Polar residues" evidence="1">
    <location>
        <begin position="153"/>
        <end position="170"/>
    </location>
</feature>
<name>A0A914WEZ6_9BILA</name>
<feature type="region of interest" description="Disordered" evidence="1">
    <location>
        <begin position="93"/>
        <end position="114"/>
    </location>
</feature>
<dbReference type="Proteomes" id="UP000887566">
    <property type="component" value="Unplaced"/>
</dbReference>
<evidence type="ECO:0000259" key="2">
    <source>
        <dbReference type="PROSITE" id="PS50229"/>
    </source>
</evidence>
<evidence type="ECO:0000313" key="3">
    <source>
        <dbReference type="Proteomes" id="UP000887566"/>
    </source>
</evidence>
<dbReference type="AlphaFoldDB" id="A0A914WEZ6"/>
<accession>A0A914WEZ6</accession>
<dbReference type="GO" id="GO:0003700">
    <property type="term" value="F:DNA-binding transcription factor activity"/>
    <property type="evidence" value="ECO:0007669"/>
    <property type="project" value="InterPro"/>
</dbReference>
<dbReference type="PROSITE" id="PS50229">
    <property type="entry name" value="WH1"/>
    <property type="match status" value="1"/>
</dbReference>
<dbReference type="GO" id="GO:0006357">
    <property type="term" value="P:regulation of transcription by RNA polymerase II"/>
    <property type="evidence" value="ECO:0007669"/>
    <property type="project" value="InterPro"/>
</dbReference>
<keyword evidence="3" id="KW-1185">Reference proteome</keyword>
<reference evidence="4" key="1">
    <citation type="submission" date="2022-11" db="UniProtKB">
        <authorList>
            <consortium name="WormBaseParasite"/>
        </authorList>
    </citation>
    <scope>IDENTIFICATION</scope>
</reference>
<dbReference type="InterPro" id="IPR039142">
    <property type="entry name" value="NRF1/Ewg"/>
</dbReference>
<feature type="region of interest" description="Disordered" evidence="1">
    <location>
        <begin position="136"/>
        <end position="170"/>
    </location>
</feature>
<dbReference type="InterPro" id="IPR000697">
    <property type="entry name" value="WH1/EVH1_dom"/>
</dbReference>
<dbReference type="WBParaSite" id="PSAMB.scaffold3837size16697.g22695.t1">
    <property type="protein sequence ID" value="PSAMB.scaffold3837size16697.g22695.t1"/>
    <property type="gene ID" value="PSAMB.scaffold3837size16697.g22695"/>
</dbReference>
<feature type="domain" description="WH1" evidence="2">
    <location>
        <begin position="199"/>
        <end position="329"/>
    </location>
</feature>
<evidence type="ECO:0000313" key="4">
    <source>
        <dbReference type="WBParaSite" id="PSAMB.scaffold3837size16697.g22695.t1"/>
    </source>
</evidence>
<dbReference type="PANTHER" id="PTHR20338">
    <property type="entry name" value="NUCLEAR RESPIRATORY FACTOR 1"/>
    <property type="match status" value="1"/>
</dbReference>
<dbReference type="InterPro" id="IPR011993">
    <property type="entry name" value="PH-like_dom_sf"/>
</dbReference>
<sequence length="409" mass="45158">MMQMLSAPPVVNLYHHEPPVARFGRDHAGLHSTFDPQRAANSSSMQQPAVNGHRAVSVDYYKNYRNSPSTQAASTSNGAATMQAVETADKAHGQQPHGQLIHHQAPPTRSNSGIEHLAPSAAAAAIDSLSVGPSARRISAQHQVRQESRRRSTSANFRANNSVLRPAKSETNLRPNTVQRSRSAMLSDQELFQIQLMYSGRATKVIVCSCLANLYVADARIKSGGDAKAPARASDWELIATGVPVLLLDCGETRTRSFRRILLILAEKGTGFALWKDQIDSLTKYTEIGKSFHTMLLSTNHQRMAGFSFDSAYSSMQFFQHVTEMCSNPENVALCPPSREEKKSRRHSFNGGVKKSLLRKSEISYPCCFNHVTSLKPHYLADDCAPKRAQSCIQIDEHNQKLPSPTRSY</sequence>